<accession>A0A5B0QLN6</accession>
<feature type="region of interest" description="Disordered" evidence="1">
    <location>
        <begin position="72"/>
        <end position="135"/>
    </location>
</feature>
<proteinExistence type="predicted"/>
<gene>
    <name evidence="2" type="ORF">PGTUg99_007259</name>
</gene>
<evidence type="ECO:0000313" key="3">
    <source>
        <dbReference type="Proteomes" id="UP000325313"/>
    </source>
</evidence>
<dbReference type="EMBL" id="VDEP01000273">
    <property type="protein sequence ID" value="KAA1114023.1"/>
    <property type="molecule type" value="Genomic_DNA"/>
</dbReference>
<organism evidence="2 3">
    <name type="scientific">Puccinia graminis f. sp. tritici</name>
    <dbReference type="NCBI Taxonomy" id="56615"/>
    <lineage>
        <taxon>Eukaryota</taxon>
        <taxon>Fungi</taxon>
        <taxon>Dikarya</taxon>
        <taxon>Basidiomycota</taxon>
        <taxon>Pucciniomycotina</taxon>
        <taxon>Pucciniomycetes</taxon>
        <taxon>Pucciniales</taxon>
        <taxon>Pucciniaceae</taxon>
        <taxon>Puccinia</taxon>
    </lineage>
</organism>
<evidence type="ECO:0000313" key="2">
    <source>
        <dbReference type="EMBL" id="KAA1114023.1"/>
    </source>
</evidence>
<sequence length="135" mass="14035">MYALEACIGRVAEFVHPPTCLEETPIRPIPTVLAEPADRAINHPGSIPRCALGATSDCPTVLNAIEEAALGPLGGAPDSRAARSHPSGAQLGAPQYRRGEHRPSFVQLIAGSRGPHDVRSSGAQLDPLCSRVSGA</sequence>
<comment type="caution">
    <text evidence="2">The sequence shown here is derived from an EMBL/GenBank/DDBJ whole genome shotgun (WGS) entry which is preliminary data.</text>
</comment>
<reference evidence="2 3" key="1">
    <citation type="submission" date="2019-05" db="EMBL/GenBank/DDBJ databases">
        <title>Emergence of the Ug99 lineage of the wheat stem rust pathogen through somatic hybridization.</title>
        <authorList>
            <person name="Li F."/>
            <person name="Upadhyaya N.M."/>
            <person name="Sperschneider J."/>
            <person name="Matny O."/>
            <person name="Nguyen-Phuc H."/>
            <person name="Mago R."/>
            <person name="Raley C."/>
            <person name="Miller M.E."/>
            <person name="Silverstein K.A.T."/>
            <person name="Henningsen E."/>
            <person name="Hirsch C.D."/>
            <person name="Visser B."/>
            <person name="Pretorius Z.A."/>
            <person name="Steffenson B.J."/>
            <person name="Schwessinger B."/>
            <person name="Dodds P.N."/>
            <person name="Figueroa M."/>
        </authorList>
    </citation>
    <scope>NUCLEOTIDE SEQUENCE [LARGE SCALE GENOMIC DNA]</scope>
    <source>
        <strain evidence="2 3">Ug99</strain>
    </source>
</reference>
<dbReference type="AlphaFoldDB" id="A0A5B0QLN6"/>
<protein>
    <submittedName>
        <fullName evidence="2">Uncharacterized protein</fullName>
    </submittedName>
</protein>
<dbReference type="Proteomes" id="UP000325313">
    <property type="component" value="Unassembled WGS sequence"/>
</dbReference>
<evidence type="ECO:0000256" key="1">
    <source>
        <dbReference type="SAM" id="MobiDB-lite"/>
    </source>
</evidence>
<name>A0A5B0QLN6_PUCGR</name>